<evidence type="ECO:0000313" key="3">
    <source>
        <dbReference type="Proteomes" id="UP000749471"/>
    </source>
</evidence>
<accession>A0ABS6E7Q7</accession>
<reference evidence="2 3" key="1">
    <citation type="submission" date="2021-06" db="EMBL/GenBank/DDBJ databases">
        <authorList>
            <person name="Sun Q."/>
            <person name="Li D."/>
        </authorList>
    </citation>
    <scope>NUCLEOTIDE SEQUENCE [LARGE SCALE GENOMIC DNA]</scope>
    <source>
        <strain evidence="2 3">MSJ-40</strain>
    </source>
</reference>
<dbReference type="Proteomes" id="UP000749471">
    <property type="component" value="Unassembled WGS sequence"/>
</dbReference>
<dbReference type="InterPro" id="IPR051158">
    <property type="entry name" value="Metallophosphoesterase_sf"/>
</dbReference>
<dbReference type="RefSeq" id="WP_216520468.1">
    <property type="nucleotide sequence ID" value="NZ_JAHLPM010000011.1"/>
</dbReference>
<dbReference type="PIRSF" id="PIRSF033094">
    <property type="entry name" value="Pesterase_CT488"/>
    <property type="match status" value="1"/>
</dbReference>
<proteinExistence type="predicted"/>
<dbReference type="PANTHER" id="PTHR31302">
    <property type="entry name" value="TRANSMEMBRANE PROTEIN WITH METALLOPHOSPHOESTERASE DOMAIN-RELATED"/>
    <property type="match status" value="1"/>
</dbReference>
<protein>
    <submittedName>
        <fullName evidence="2">Metallophosphoesterase</fullName>
    </submittedName>
</protein>
<dbReference type="InterPro" id="IPR014578">
    <property type="entry name" value="Pesterase_CT488"/>
</dbReference>
<name>A0ABS6E7Q7_9FIRM</name>
<evidence type="ECO:0000313" key="2">
    <source>
        <dbReference type="EMBL" id="MBU5438945.1"/>
    </source>
</evidence>
<feature type="domain" description="Calcineurin-like phosphoesterase" evidence="1">
    <location>
        <begin position="2"/>
        <end position="195"/>
    </location>
</feature>
<comment type="caution">
    <text evidence="2">The sequence shown here is derived from an EMBL/GenBank/DDBJ whole genome shotgun (WGS) entry which is preliminary data.</text>
</comment>
<dbReference type="PANTHER" id="PTHR31302:SF22">
    <property type="entry name" value="PHOSPHOESTERASE"/>
    <property type="match status" value="1"/>
</dbReference>
<keyword evidence="3" id="KW-1185">Reference proteome</keyword>
<dbReference type="EMBL" id="JAHLPM010000011">
    <property type="protein sequence ID" value="MBU5438945.1"/>
    <property type="molecule type" value="Genomic_DNA"/>
</dbReference>
<organism evidence="2 3">
    <name type="scientific">Tissierella simiarum</name>
    <dbReference type="NCBI Taxonomy" id="2841534"/>
    <lineage>
        <taxon>Bacteria</taxon>
        <taxon>Bacillati</taxon>
        <taxon>Bacillota</taxon>
        <taxon>Tissierellia</taxon>
        <taxon>Tissierellales</taxon>
        <taxon>Tissierellaceae</taxon>
        <taxon>Tissierella</taxon>
    </lineage>
</organism>
<dbReference type="Pfam" id="PF00149">
    <property type="entry name" value="Metallophos"/>
    <property type="match status" value="1"/>
</dbReference>
<evidence type="ECO:0000259" key="1">
    <source>
        <dbReference type="Pfam" id="PF00149"/>
    </source>
</evidence>
<sequence length="227" mass="26661">MIYGIADLHLDYSKEKPMDIFGGKWINHEEKIFDNWIRLIKDEDLVLLPGDISWALRLEGAYNDLQRIDKLPGKKIILKGNHDYWWQGLKKLNGLNLKTIFFLQNNSYIYYNTAIVGTRGWIPKDSEDFDDQDKKIYFRELNRLQLSLESVKGNVDKIIAIMHYPPFNIDLTTNEFVSLMKEYNVEICLYGHLHSEGHRYAVEGNIEGIDFYCISSDYIDFIPKKIV</sequence>
<dbReference type="InterPro" id="IPR004843">
    <property type="entry name" value="Calcineurin-like_PHP"/>
</dbReference>
<gene>
    <name evidence="2" type="ORF">KQI42_13035</name>
</gene>